<dbReference type="Pfam" id="PF06831">
    <property type="entry name" value="H2TH"/>
    <property type="match status" value="1"/>
</dbReference>
<comment type="similarity">
    <text evidence="2">Belongs to the FPG family.</text>
</comment>
<keyword evidence="4" id="KW-0227">DNA damage</keyword>
<evidence type="ECO:0000256" key="10">
    <source>
        <dbReference type="ARBA" id="ARBA00023239"/>
    </source>
</evidence>
<keyword evidence="5 13" id="KW-0863">Zinc-finger</keyword>
<keyword evidence="6" id="KW-0378">Hydrolase</keyword>
<comment type="caution">
    <text evidence="16">The sequence shown here is derived from an EMBL/GenBank/DDBJ whole genome shotgun (WGS) entry which is preliminary data.</text>
</comment>
<dbReference type="SUPFAM" id="SSF81624">
    <property type="entry name" value="N-terminal domain of MutM-like DNA repair proteins"/>
    <property type="match status" value="1"/>
</dbReference>
<dbReference type="PANTHER" id="PTHR22993:SF9">
    <property type="entry name" value="FORMAMIDOPYRIMIDINE-DNA GLYCOSYLASE"/>
    <property type="match status" value="1"/>
</dbReference>
<accession>A0ABW4LPQ1</accession>
<keyword evidence="8" id="KW-0238">DNA-binding</keyword>
<keyword evidence="9" id="KW-0234">DNA repair</keyword>
<feature type="domain" description="FPG-type" evidence="14">
    <location>
        <begin position="235"/>
        <end position="269"/>
    </location>
</feature>
<name>A0ABW4LPQ1_9BACI</name>
<dbReference type="InterPro" id="IPR015886">
    <property type="entry name" value="H2TH_FPG"/>
</dbReference>
<evidence type="ECO:0000256" key="12">
    <source>
        <dbReference type="ARBA" id="ARBA00023295"/>
    </source>
</evidence>
<feature type="domain" description="Formamidopyrimidine-DNA glycosylase catalytic" evidence="15">
    <location>
        <begin position="2"/>
        <end position="106"/>
    </location>
</feature>
<dbReference type="SUPFAM" id="SSF46946">
    <property type="entry name" value="S13-like H2TH domain"/>
    <property type="match status" value="1"/>
</dbReference>
<dbReference type="SUPFAM" id="SSF57716">
    <property type="entry name" value="Glucocorticoid receptor-like (DNA-binding domain)"/>
    <property type="match status" value="1"/>
</dbReference>
<dbReference type="PROSITE" id="PS51066">
    <property type="entry name" value="ZF_FPG_2"/>
    <property type="match status" value="1"/>
</dbReference>
<evidence type="ECO:0000313" key="17">
    <source>
        <dbReference type="Proteomes" id="UP001597214"/>
    </source>
</evidence>
<evidence type="ECO:0000256" key="7">
    <source>
        <dbReference type="ARBA" id="ARBA00022833"/>
    </source>
</evidence>
<keyword evidence="12" id="KW-0326">Glycosidase</keyword>
<evidence type="ECO:0000256" key="8">
    <source>
        <dbReference type="ARBA" id="ARBA00023125"/>
    </source>
</evidence>
<sequence length="269" mass="31197">MPELPEMENYRALLIEQVLNRTITDIKITREKSINIPVEQFKELVIGERIVAITRRGKHLVFQLGNGYRLLLHLMLGGIMYVGSNQDQPKRTKQVIFDFNEKELFFIGLRLGYLHLYTEEGIAKELEKLGPEPLEPSFSFEAFLSIIKGKRGKLKTTLVDQKFIAGIGNCYSDEICYHAQLLPMKTCNDLTDTEKESLYRSIRYVLKRAYELGGYMERPLYKNDLLTGGYNQHCYVYDREGETCERCGHPIVKDELSSRKCFYCKGCQH</sequence>
<evidence type="ECO:0000256" key="2">
    <source>
        <dbReference type="ARBA" id="ARBA00009409"/>
    </source>
</evidence>
<evidence type="ECO:0000259" key="15">
    <source>
        <dbReference type="PROSITE" id="PS51068"/>
    </source>
</evidence>
<dbReference type="InterPro" id="IPR010979">
    <property type="entry name" value="Ribosomal_uS13-like_H2TH"/>
</dbReference>
<keyword evidence="11" id="KW-0511">Multifunctional enzyme</keyword>
<evidence type="ECO:0000256" key="6">
    <source>
        <dbReference type="ARBA" id="ARBA00022801"/>
    </source>
</evidence>
<keyword evidence="10" id="KW-0456">Lyase</keyword>
<dbReference type="PROSITE" id="PS51068">
    <property type="entry name" value="FPG_CAT"/>
    <property type="match status" value="1"/>
</dbReference>
<dbReference type="InterPro" id="IPR012319">
    <property type="entry name" value="FPG_cat"/>
</dbReference>
<evidence type="ECO:0000256" key="1">
    <source>
        <dbReference type="ARBA" id="ARBA00001668"/>
    </source>
</evidence>
<proteinExistence type="inferred from homology"/>
<dbReference type="SMART" id="SM00898">
    <property type="entry name" value="Fapy_DNA_glyco"/>
    <property type="match status" value="1"/>
</dbReference>
<organism evidence="16 17">
    <name type="scientific">Bacillus salitolerans</name>
    <dbReference type="NCBI Taxonomy" id="1437434"/>
    <lineage>
        <taxon>Bacteria</taxon>
        <taxon>Bacillati</taxon>
        <taxon>Bacillota</taxon>
        <taxon>Bacilli</taxon>
        <taxon>Bacillales</taxon>
        <taxon>Bacillaceae</taxon>
        <taxon>Bacillus</taxon>
    </lineage>
</organism>
<evidence type="ECO:0000256" key="9">
    <source>
        <dbReference type="ARBA" id="ARBA00023204"/>
    </source>
</evidence>
<keyword evidence="17" id="KW-1185">Reference proteome</keyword>
<comment type="catalytic activity">
    <reaction evidence="1">
        <text>Hydrolysis of DNA containing ring-opened 7-methylguanine residues, releasing 2,6-diamino-4-hydroxy-5-(N-methyl)formamidopyrimidine.</text>
        <dbReference type="EC" id="3.2.2.23"/>
    </reaction>
</comment>
<gene>
    <name evidence="16" type="ORF">ACFSCX_11415</name>
</gene>
<dbReference type="InterPro" id="IPR000214">
    <property type="entry name" value="Znf_DNA_glyclase/AP_lyase"/>
</dbReference>
<dbReference type="Pfam" id="PF01149">
    <property type="entry name" value="Fapy_DNA_glyco"/>
    <property type="match status" value="1"/>
</dbReference>
<evidence type="ECO:0000259" key="14">
    <source>
        <dbReference type="PROSITE" id="PS51066"/>
    </source>
</evidence>
<evidence type="ECO:0000256" key="3">
    <source>
        <dbReference type="ARBA" id="ARBA00022723"/>
    </source>
</evidence>
<dbReference type="Gene3D" id="1.10.8.50">
    <property type="match status" value="1"/>
</dbReference>
<dbReference type="SMART" id="SM01232">
    <property type="entry name" value="H2TH"/>
    <property type="match status" value="1"/>
</dbReference>
<evidence type="ECO:0000256" key="13">
    <source>
        <dbReference type="PROSITE-ProRule" id="PRU00391"/>
    </source>
</evidence>
<dbReference type="Proteomes" id="UP001597214">
    <property type="component" value="Unassembled WGS sequence"/>
</dbReference>
<evidence type="ECO:0000256" key="11">
    <source>
        <dbReference type="ARBA" id="ARBA00023268"/>
    </source>
</evidence>
<keyword evidence="3" id="KW-0479">Metal-binding</keyword>
<evidence type="ECO:0000256" key="5">
    <source>
        <dbReference type="ARBA" id="ARBA00022771"/>
    </source>
</evidence>
<keyword evidence="7" id="KW-0862">Zinc</keyword>
<evidence type="ECO:0000313" key="16">
    <source>
        <dbReference type="EMBL" id="MFD1737159.1"/>
    </source>
</evidence>
<dbReference type="InterPro" id="IPR035937">
    <property type="entry name" value="FPG_N"/>
</dbReference>
<evidence type="ECO:0000256" key="4">
    <source>
        <dbReference type="ARBA" id="ARBA00022763"/>
    </source>
</evidence>
<protein>
    <submittedName>
        <fullName evidence="16">Fpg/Nei family DNA glycosylase</fullName>
    </submittedName>
</protein>
<reference evidence="17" key="1">
    <citation type="journal article" date="2019" name="Int. J. Syst. Evol. Microbiol.">
        <title>The Global Catalogue of Microorganisms (GCM) 10K type strain sequencing project: providing services to taxonomists for standard genome sequencing and annotation.</title>
        <authorList>
            <consortium name="The Broad Institute Genomics Platform"/>
            <consortium name="The Broad Institute Genome Sequencing Center for Infectious Disease"/>
            <person name="Wu L."/>
            <person name="Ma J."/>
        </authorList>
    </citation>
    <scope>NUCLEOTIDE SEQUENCE [LARGE SCALE GENOMIC DNA]</scope>
    <source>
        <strain evidence="17">CCUG 49339</strain>
    </source>
</reference>
<dbReference type="PANTHER" id="PTHR22993">
    <property type="entry name" value="FORMAMIDOPYRIMIDINE-DNA GLYCOSYLASE"/>
    <property type="match status" value="1"/>
</dbReference>
<dbReference type="EMBL" id="JBHUEM010000017">
    <property type="protein sequence ID" value="MFD1737159.1"/>
    <property type="molecule type" value="Genomic_DNA"/>
</dbReference>
<dbReference type="Gene3D" id="3.20.190.10">
    <property type="entry name" value="MutM-like, N-terminal"/>
    <property type="match status" value="1"/>
</dbReference>
<dbReference type="RefSeq" id="WP_377928359.1">
    <property type="nucleotide sequence ID" value="NZ_JBHUEM010000017.1"/>
</dbReference>